<dbReference type="InterPro" id="IPR002792">
    <property type="entry name" value="TRAM_dom"/>
</dbReference>
<comment type="catalytic activity">
    <reaction evidence="8">
        <text>L-aspartate(89)-[ribosomal protein uS12]-hydrogen + (sulfur carrier)-SH + AH2 + 2 S-adenosyl-L-methionine = 3-methylsulfanyl-L-aspartate(89)-[ribosomal protein uS12]-hydrogen + (sulfur carrier)-H + 5'-deoxyadenosine + L-methionine + A + S-adenosyl-L-homocysteine + 2 H(+)</text>
        <dbReference type="Rhea" id="RHEA:37087"/>
        <dbReference type="Rhea" id="RHEA-COMP:10460"/>
        <dbReference type="Rhea" id="RHEA-COMP:10461"/>
        <dbReference type="Rhea" id="RHEA-COMP:14737"/>
        <dbReference type="Rhea" id="RHEA-COMP:14739"/>
        <dbReference type="ChEBI" id="CHEBI:13193"/>
        <dbReference type="ChEBI" id="CHEBI:15378"/>
        <dbReference type="ChEBI" id="CHEBI:17319"/>
        <dbReference type="ChEBI" id="CHEBI:17499"/>
        <dbReference type="ChEBI" id="CHEBI:29917"/>
        <dbReference type="ChEBI" id="CHEBI:29961"/>
        <dbReference type="ChEBI" id="CHEBI:57844"/>
        <dbReference type="ChEBI" id="CHEBI:57856"/>
        <dbReference type="ChEBI" id="CHEBI:59789"/>
        <dbReference type="ChEBI" id="CHEBI:64428"/>
        <dbReference type="ChEBI" id="CHEBI:73599"/>
        <dbReference type="EC" id="2.8.4.4"/>
    </reaction>
</comment>
<evidence type="ECO:0000256" key="4">
    <source>
        <dbReference type="ARBA" id="ARBA00022691"/>
    </source>
</evidence>
<keyword evidence="1 8" id="KW-0004">4Fe-4S</keyword>
<keyword evidence="7 8" id="KW-0411">Iron-sulfur</keyword>
<dbReference type="CDD" id="cd01335">
    <property type="entry name" value="Radical_SAM"/>
    <property type="match status" value="1"/>
</dbReference>
<keyword evidence="4 8" id="KW-0949">S-adenosyl-L-methionine</keyword>
<dbReference type="Pfam" id="PF04055">
    <property type="entry name" value="Radical_SAM"/>
    <property type="match status" value="1"/>
</dbReference>
<evidence type="ECO:0000256" key="2">
    <source>
        <dbReference type="ARBA" id="ARBA00022490"/>
    </source>
</evidence>
<dbReference type="Pfam" id="PF18693">
    <property type="entry name" value="TRAM_2"/>
    <property type="match status" value="1"/>
</dbReference>
<evidence type="ECO:0000256" key="6">
    <source>
        <dbReference type="ARBA" id="ARBA00023004"/>
    </source>
</evidence>
<gene>
    <name evidence="8" type="primary">rimO</name>
</gene>
<dbReference type="GO" id="GO:0051539">
    <property type="term" value="F:4 iron, 4 sulfur cluster binding"/>
    <property type="evidence" value="ECO:0007669"/>
    <property type="project" value="UniProtKB-UniRule"/>
</dbReference>
<dbReference type="InterPro" id="IPR038135">
    <property type="entry name" value="Methylthiotransferase_N_sf"/>
</dbReference>
<keyword evidence="5 8" id="KW-0479">Metal-binding</keyword>
<dbReference type="Gene3D" id="3.80.30.20">
    <property type="entry name" value="tm_1862 like domain"/>
    <property type="match status" value="1"/>
</dbReference>
<dbReference type="FunFam" id="3.80.30.20:FF:000001">
    <property type="entry name" value="tRNA-2-methylthio-N(6)-dimethylallyladenosine synthase 2"/>
    <property type="match status" value="1"/>
</dbReference>
<dbReference type="PROSITE" id="PS51449">
    <property type="entry name" value="MTTASE_N"/>
    <property type="match status" value="1"/>
</dbReference>
<organism evidence="11">
    <name type="scientific">uncultured bacterium contig00038</name>
    <dbReference type="NCBI Taxonomy" id="1181526"/>
    <lineage>
        <taxon>Bacteria</taxon>
        <taxon>environmental samples</taxon>
    </lineage>
</organism>
<evidence type="ECO:0000256" key="7">
    <source>
        <dbReference type="ARBA" id="ARBA00023014"/>
    </source>
</evidence>
<comment type="similarity">
    <text evidence="8">Belongs to the methylthiotransferase family. RimO subfamily.</text>
</comment>
<comment type="subcellular location">
    <subcellularLocation>
        <location evidence="8">Cytoplasm</location>
    </subcellularLocation>
</comment>
<evidence type="ECO:0000256" key="8">
    <source>
        <dbReference type="HAMAP-Rule" id="MF_01865"/>
    </source>
</evidence>
<sequence>MAKVGFISLGCPKNLVDSEIMLGHLKSGGNVLTGEIREAELLIVNTCGFIESAKEESIQAILEAASMKQYGACKKLIVTGCLIERYREQILADMPEVDAVVGTREIEKILDILQSADRELKTTADPLYLYNEASPRLLTTQCGYAYIKISEGCDHFCAFCAIPGIRGQQRSRTIPSILNEAAQLVQQGVKELILVGQDTTDFGRDLGDHNALEALIKSLGKLDSLRWFRVHYTYPNRLTDSLLNAIAQTPNCCKYLDIPLQHANAKILKTMARGGSRSAFMDLVSRIRKRVPGVFIRTNFIVGFPGEGEAEFSELRNFIAEAQFDHIGVFTYSAEEGTPAFSLGDPINKRTKEKRRRILMELQQGISKAHNQALVGQTLEVIAECSHEESDLIIKGRHSGQAPEIDGNVLIVGGEVRLHDIQSVRITEAHTYDLVGVVSP</sequence>
<evidence type="ECO:0000256" key="1">
    <source>
        <dbReference type="ARBA" id="ARBA00022485"/>
    </source>
</evidence>
<dbReference type="SFLD" id="SFLDS00029">
    <property type="entry name" value="Radical_SAM"/>
    <property type="match status" value="1"/>
</dbReference>
<feature type="binding site" evidence="8">
    <location>
        <position position="153"/>
    </location>
    <ligand>
        <name>[4Fe-4S] cluster</name>
        <dbReference type="ChEBI" id="CHEBI:49883"/>
        <label>2</label>
        <note>4Fe-4S-S-AdoMet</note>
    </ligand>
</feature>
<dbReference type="NCBIfam" id="TIGR00089">
    <property type="entry name" value="MiaB/RimO family radical SAM methylthiotransferase"/>
    <property type="match status" value="1"/>
</dbReference>
<dbReference type="GO" id="GO:0035599">
    <property type="term" value="F:aspartic acid methylthiotransferase activity"/>
    <property type="evidence" value="ECO:0007669"/>
    <property type="project" value="TreeGrafter"/>
</dbReference>
<dbReference type="InterPro" id="IPR007197">
    <property type="entry name" value="rSAM"/>
</dbReference>
<keyword evidence="11" id="KW-0687">Ribonucleoprotein</keyword>
<comment type="function">
    <text evidence="8">Catalyzes the methylthiolation of an aspartic acid residue of ribosomal protein uS12.</text>
</comment>
<dbReference type="EMBL" id="JQ844234">
    <property type="protein sequence ID" value="AGS53482.1"/>
    <property type="molecule type" value="Genomic_DNA"/>
</dbReference>
<proteinExistence type="inferred from homology"/>
<dbReference type="InterPro" id="IPR012340">
    <property type="entry name" value="NA-bd_OB-fold"/>
</dbReference>
<name>A0A806K125_9BACT</name>
<dbReference type="PANTHER" id="PTHR43837:SF1">
    <property type="entry name" value="RIBOSOMAL PROTEIN US12 METHYLTHIOTRANSFERASE RIMO"/>
    <property type="match status" value="1"/>
</dbReference>
<dbReference type="SUPFAM" id="SSF102114">
    <property type="entry name" value="Radical SAM enzymes"/>
    <property type="match status" value="1"/>
</dbReference>
<dbReference type="InterPro" id="IPR005840">
    <property type="entry name" value="Ribosomal_uS12_MeSTrfase_RimO"/>
</dbReference>
<keyword evidence="11" id="KW-0689">Ribosomal protein</keyword>
<dbReference type="GO" id="GO:0006400">
    <property type="term" value="P:tRNA modification"/>
    <property type="evidence" value="ECO:0007669"/>
    <property type="project" value="InterPro"/>
</dbReference>
<dbReference type="Gene3D" id="2.40.50.140">
    <property type="entry name" value="Nucleic acid-binding proteins"/>
    <property type="match status" value="1"/>
</dbReference>
<evidence type="ECO:0000259" key="10">
    <source>
        <dbReference type="PROSITE" id="PS51918"/>
    </source>
</evidence>
<dbReference type="NCBIfam" id="TIGR01125">
    <property type="entry name" value="30S ribosomal protein S12 methylthiotransferase RimO"/>
    <property type="match status" value="1"/>
</dbReference>
<dbReference type="SFLD" id="SFLDG01061">
    <property type="entry name" value="methylthiotransferase"/>
    <property type="match status" value="1"/>
</dbReference>
<dbReference type="SMART" id="SM00729">
    <property type="entry name" value="Elp3"/>
    <property type="match status" value="1"/>
</dbReference>
<dbReference type="HAMAP" id="MF_01865">
    <property type="entry name" value="MTTase_RimO"/>
    <property type="match status" value="1"/>
</dbReference>
<feature type="domain" description="MTTase N-terminal" evidence="9">
    <location>
        <begin position="2"/>
        <end position="118"/>
    </location>
</feature>
<feature type="binding site" evidence="8">
    <location>
        <position position="160"/>
    </location>
    <ligand>
        <name>[4Fe-4S] cluster</name>
        <dbReference type="ChEBI" id="CHEBI:49883"/>
        <label>2</label>
        <note>4Fe-4S-S-AdoMet</note>
    </ligand>
</feature>
<dbReference type="InterPro" id="IPR013848">
    <property type="entry name" value="Methylthiotransferase_N"/>
</dbReference>
<keyword evidence="2 8" id="KW-0963">Cytoplasm</keyword>
<dbReference type="GO" id="GO:0103039">
    <property type="term" value="F:protein methylthiotransferase activity"/>
    <property type="evidence" value="ECO:0007669"/>
    <property type="project" value="UniProtKB-EC"/>
</dbReference>
<dbReference type="PANTHER" id="PTHR43837">
    <property type="entry name" value="RIBOSOMAL PROTEIN S12 METHYLTHIOTRANSFERASE RIMO"/>
    <property type="match status" value="1"/>
</dbReference>
<comment type="cofactor">
    <cofactor evidence="8">
        <name>[4Fe-4S] cluster</name>
        <dbReference type="ChEBI" id="CHEBI:49883"/>
    </cofactor>
    <text evidence="8">Binds 2 [4Fe-4S] clusters. One cluster is coordinated with 3 cysteines and an exchangeable S-adenosyl-L-methionine.</text>
</comment>
<feature type="binding site" evidence="8">
    <location>
        <position position="81"/>
    </location>
    <ligand>
        <name>[4Fe-4S] cluster</name>
        <dbReference type="ChEBI" id="CHEBI:49883"/>
        <label>1</label>
    </ligand>
</feature>
<dbReference type="Pfam" id="PF00919">
    <property type="entry name" value="UPF0004"/>
    <property type="match status" value="1"/>
</dbReference>
<dbReference type="PROSITE" id="PS01278">
    <property type="entry name" value="MTTASE_RADICAL"/>
    <property type="match status" value="1"/>
</dbReference>
<dbReference type="AlphaFoldDB" id="A0A806K125"/>
<dbReference type="EC" id="2.8.4.4" evidence="8"/>
<dbReference type="InterPro" id="IPR023404">
    <property type="entry name" value="rSAM_horseshoe"/>
</dbReference>
<dbReference type="InterPro" id="IPR006638">
    <property type="entry name" value="Elp3/MiaA/NifB-like_rSAM"/>
</dbReference>
<dbReference type="GO" id="GO:0005829">
    <property type="term" value="C:cytosol"/>
    <property type="evidence" value="ECO:0007669"/>
    <property type="project" value="TreeGrafter"/>
</dbReference>
<evidence type="ECO:0000256" key="3">
    <source>
        <dbReference type="ARBA" id="ARBA00022679"/>
    </source>
</evidence>
<evidence type="ECO:0000256" key="5">
    <source>
        <dbReference type="ARBA" id="ARBA00022723"/>
    </source>
</evidence>
<dbReference type="SFLD" id="SFLDG01082">
    <property type="entry name" value="B12-binding_domain_containing"/>
    <property type="match status" value="1"/>
</dbReference>
<keyword evidence="6 8" id="KW-0408">Iron</keyword>
<dbReference type="GO" id="GO:0005840">
    <property type="term" value="C:ribosome"/>
    <property type="evidence" value="ECO:0007669"/>
    <property type="project" value="UniProtKB-KW"/>
</dbReference>
<dbReference type="PROSITE" id="PS51918">
    <property type="entry name" value="RADICAL_SAM"/>
    <property type="match status" value="1"/>
</dbReference>
<dbReference type="SFLD" id="SFLDF00274">
    <property type="entry name" value="ribosomal_protein_S12_methylth"/>
    <property type="match status" value="1"/>
</dbReference>
<dbReference type="InterPro" id="IPR020612">
    <property type="entry name" value="Methylthiotransferase_CS"/>
</dbReference>
<feature type="binding site" evidence="8">
    <location>
        <position position="11"/>
    </location>
    <ligand>
        <name>[4Fe-4S] cluster</name>
        <dbReference type="ChEBI" id="CHEBI:49883"/>
        <label>1</label>
    </ligand>
</feature>
<dbReference type="InterPro" id="IPR005839">
    <property type="entry name" value="Methylthiotransferase"/>
</dbReference>
<dbReference type="Gene3D" id="3.40.50.12160">
    <property type="entry name" value="Methylthiotransferase, N-terminal domain"/>
    <property type="match status" value="1"/>
</dbReference>
<accession>A0A806K125</accession>
<dbReference type="InterPro" id="IPR058240">
    <property type="entry name" value="rSAM_sf"/>
</dbReference>
<protein>
    <recommendedName>
        <fullName evidence="8">Ribosomal protein uS12 methylthiotransferase RimO</fullName>
        <shortName evidence="8">uS12 MTTase</shortName>
        <shortName evidence="8">uS12 methylthiotransferase</shortName>
        <ecNumber evidence="8">2.8.4.4</ecNumber>
    </recommendedName>
    <alternativeName>
        <fullName evidence="8">Ribosomal protein uS12 (aspartate-C(3))-methylthiotransferase</fullName>
    </alternativeName>
    <alternativeName>
        <fullName evidence="8">Ribosome maturation factor RimO</fullName>
    </alternativeName>
</protein>
<dbReference type="GO" id="GO:0046872">
    <property type="term" value="F:metal ion binding"/>
    <property type="evidence" value="ECO:0007669"/>
    <property type="project" value="UniProtKB-KW"/>
</dbReference>
<feature type="binding site" evidence="8">
    <location>
        <position position="47"/>
    </location>
    <ligand>
        <name>[4Fe-4S] cluster</name>
        <dbReference type="ChEBI" id="CHEBI:49883"/>
        <label>1</label>
    </ligand>
</feature>
<feature type="binding site" evidence="8">
    <location>
        <position position="157"/>
    </location>
    <ligand>
        <name>[4Fe-4S] cluster</name>
        <dbReference type="ChEBI" id="CHEBI:49883"/>
        <label>2</label>
        <note>4Fe-4S-S-AdoMet</note>
    </ligand>
</feature>
<reference evidence="11" key="1">
    <citation type="submission" date="2012-03" db="EMBL/GenBank/DDBJ databases">
        <title>Functional metagenomics reveals considerable lignocellulase gene clusters in the gut microbiome of a wood-feeding higher termite.</title>
        <authorList>
            <person name="Liu N."/>
        </authorList>
    </citation>
    <scope>NUCLEOTIDE SEQUENCE</scope>
</reference>
<evidence type="ECO:0000313" key="11">
    <source>
        <dbReference type="EMBL" id="AGS53482.1"/>
    </source>
</evidence>
<feature type="domain" description="Radical SAM core" evidence="10">
    <location>
        <begin position="139"/>
        <end position="369"/>
    </location>
</feature>
<evidence type="ECO:0000259" key="9">
    <source>
        <dbReference type="PROSITE" id="PS51449"/>
    </source>
</evidence>
<keyword evidence="3 8" id="KW-0808">Transferase</keyword>